<protein>
    <submittedName>
        <fullName evidence="2">Uncharacterized protein</fullName>
    </submittedName>
</protein>
<accession>A0ABR1VN77</accession>
<evidence type="ECO:0000313" key="2">
    <source>
        <dbReference type="EMBL" id="KAK8071736.1"/>
    </source>
</evidence>
<feature type="compositionally biased region" description="Low complexity" evidence="1">
    <location>
        <begin position="7"/>
        <end position="20"/>
    </location>
</feature>
<feature type="region of interest" description="Disordered" evidence="1">
    <location>
        <begin position="1"/>
        <end position="22"/>
    </location>
</feature>
<feature type="region of interest" description="Disordered" evidence="1">
    <location>
        <begin position="84"/>
        <end position="111"/>
    </location>
</feature>
<feature type="region of interest" description="Disordered" evidence="1">
    <location>
        <begin position="37"/>
        <end position="58"/>
    </location>
</feature>
<sequence length="232" mass="24987">MSPIKHTSSSPTSPTTYSTPQQLGLVAASSLSRIEVTQNDTFAPGKKKRNSEHAGSRQQLEFGCAPQFSYRHAQYSFGHAIQLAGPKSHNTDRRAPYPRHHPARVRPQRLVPGDDPAHSALHDLDEDVLLVVDAKHVRLLLGLVVQLEARVGQVPQRRGLGRDGVGLALDLPGKVGLVRPREAAPRRRADRQAALHVAQLAGVRVRGRPAVDGELDEEGAALPAAQAPAAGF</sequence>
<name>A0ABR1VN77_9PEZI</name>
<gene>
    <name evidence="2" type="ORF">PG996_005084</name>
</gene>
<evidence type="ECO:0000313" key="3">
    <source>
        <dbReference type="Proteomes" id="UP001446871"/>
    </source>
</evidence>
<feature type="compositionally biased region" description="Basic residues" evidence="1">
    <location>
        <begin position="96"/>
        <end position="107"/>
    </location>
</feature>
<evidence type="ECO:0000256" key="1">
    <source>
        <dbReference type="SAM" id="MobiDB-lite"/>
    </source>
</evidence>
<organism evidence="2 3">
    <name type="scientific">Apiospora saccharicola</name>
    <dbReference type="NCBI Taxonomy" id="335842"/>
    <lineage>
        <taxon>Eukaryota</taxon>
        <taxon>Fungi</taxon>
        <taxon>Dikarya</taxon>
        <taxon>Ascomycota</taxon>
        <taxon>Pezizomycotina</taxon>
        <taxon>Sordariomycetes</taxon>
        <taxon>Xylariomycetidae</taxon>
        <taxon>Amphisphaeriales</taxon>
        <taxon>Apiosporaceae</taxon>
        <taxon>Apiospora</taxon>
    </lineage>
</organism>
<dbReference type="Proteomes" id="UP001446871">
    <property type="component" value="Unassembled WGS sequence"/>
</dbReference>
<proteinExistence type="predicted"/>
<keyword evidence="3" id="KW-1185">Reference proteome</keyword>
<comment type="caution">
    <text evidence="2">The sequence shown here is derived from an EMBL/GenBank/DDBJ whole genome shotgun (WGS) entry which is preliminary data.</text>
</comment>
<dbReference type="EMBL" id="JAQQWM010000003">
    <property type="protein sequence ID" value="KAK8071736.1"/>
    <property type="molecule type" value="Genomic_DNA"/>
</dbReference>
<reference evidence="2 3" key="1">
    <citation type="submission" date="2023-01" db="EMBL/GenBank/DDBJ databases">
        <title>Analysis of 21 Apiospora genomes using comparative genomics revels a genus with tremendous synthesis potential of carbohydrate active enzymes and secondary metabolites.</title>
        <authorList>
            <person name="Sorensen T."/>
        </authorList>
    </citation>
    <scope>NUCLEOTIDE SEQUENCE [LARGE SCALE GENOMIC DNA]</scope>
    <source>
        <strain evidence="2 3">CBS 83171</strain>
    </source>
</reference>